<dbReference type="AlphaFoldDB" id="A0A5B0MTP2"/>
<dbReference type="Proteomes" id="UP000324748">
    <property type="component" value="Unassembled WGS sequence"/>
</dbReference>
<organism evidence="1 2">
    <name type="scientific">Puccinia graminis f. sp. tritici</name>
    <dbReference type="NCBI Taxonomy" id="56615"/>
    <lineage>
        <taxon>Eukaryota</taxon>
        <taxon>Fungi</taxon>
        <taxon>Dikarya</taxon>
        <taxon>Basidiomycota</taxon>
        <taxon>Pucciniomycotina</taxon>
        <taxon>Pucciniomycetes</taxon>
        <taxon>Pucciniales</taxon>
        <taxon>Pucciniaceae</taxon>
        <taxon>Puccinia</taxon>
    </lineage>
</organism>
<protein>
    <submittedName>
        <fullName evidence="1">Uncharacterized protein</fullName>
    </submittedName>
</protein>
<proteinExistence type="predicted"/>
<dbReference type="EMBL" id="VSWC01000132">
    <property type="protein sequence ID" value="KAA1079474.1"/>
    <property type="molecule type" value="Genomic_DNA"/>
</dbReference>
<dbReference type="PANTHER" id="PTHR33069:SF3">
    <property type="entry name" value="DYNEIN HEAVY CHAIN TAIL DOMAIN-CONTAINING PROTEIN"/>
    <property type="match status" value="1"/>
</dbReference>
<gene>
    <name evidence="1" type="ORF">PGT21_012570</name>
</gene>
<sequence>MGDSATGEPWDQLDTLDLQSAVVDGFARLIAIDHSQPTDQPLDEALSALSIDQVNSNEPLLNRLHSELLPLLKEQLNTISLSLIPSTISSKEPDKKLLRLILRTQSEIERTIYQIRSMITAVCPVCSGPISEVSVTHRTDDQHLKAQKSFRLFRVQELFNQSVMFIMHPVFTQAQGLFHQLVTIPPNELKPESDRPSYRGELTFFISCASTAIDWTIRTINGPELEIAQEYWKRELPWFNFYIRELLELTTPLPPTAIELTVERQQDLGVLVHGTVIQVAKLIIPIIKLIRLLFNKLSKRPMNPKEGFPLFTEMCSSQLESLARQLKRISQDIKLLLDLLNKADRSFDDMISYEFTGVIQNLKSRLDSLLLLILLYFVPSIQNTDAFPTQDDYKAWLVTWNTQLILSIHNFDDAVRLFHNNPF</sequence>
<keyword evidence="2" id="KW-1185">Reference proteome</keyword>
<name>A0A5B0MTP2_PUCGR</name>
<dbReference type="PANTHER" id="PTHR33069">
    <property type="entry name" value="CHROMOSOME 7, WHOLE GENOME SHOTGUN SEQUENCE-RELATED"/>
    <property type="match status" value="1"/>
</dbReference>
<evidence type="ECO:0000313" key="1">
    <source>
        <dbReference type="EMBL" id="KAA1079474.1"/>
    </source>
</evidence>
<accession>A0A5B0MTP2</accession>
<evidence type="ECO:0000313" key="2">
    <source>
        <dbReference type="Proteomes" id="UP000324748"/>
    </source>
</evidence>
<comment type="caution">
    <text evidence="1">The sequence shown here is derived from an EMBL/GenBank/DDBJ whole genome shotgun (WGS) entry which is preliminary data.</text>
</comment>
<dbReference type="OrthoDB" id="10289784at2759"/>
<reference evidence="1 2" key="1">
    <citation type="submission" date="2019-05" db="EMBL/GenBank/DDBJ databases">
        <title>Emergence of the Ug99 lineage of the wheat stem rust pathogen through somatic hybridization.</title>
        <authorList>
            <person name="Li F."/>
            <person name="Upadhyaya N.M."/>
            <person name="Sperschneider J."/>
            <person name="Matny O."/>
            <person name="Nguyen-Phuc H."/>
            <person name="Mago R."/>
            <person name="Raley C."/>
            <person name="Miller M.E."/>
            <person name="Silverstein K.A.T."/>
            <person name="Henningsen E."/>
            <person name="Hirsch C.D."/>
            <person name="Visser B."/>
            <person name="Pretorius Z.A."/>
            <person name="Steffenson B.J."/>
            <person name="Schwessinger B."/>
            <person name="Dodds P.N."/>
            <person name="Figueroa M."/>
        </authorList>
    </citation>
    <scope>NUCLEOTIDE SEQUENCE [LARGE SCALE GENOMIC DNA]</scope>
    <source>
        <strain evidence="1">21-0</strain>
    </source>
</reference>